<dbReference type="InterPro" id="IPR001357">
    <property type="entry name" value="BRCT_dom"/>
</dbReference>
<feature type="region of interest" description="Disordered" evidence="6">
    <location>
        <begin position="189"/>
        <end position="229"/>
    </location>
</feature>
<comment type="caution">
    <text evidence="8">The sequence shown here is derived from an EMBL/GenBank/DDBJ whole genome shotgun (WGS) entry which is preliminary data.</text>
</comment>
<dbReference type="PANTHER" id="PTHR23196:SF1">
    <property type="entry name" value="PAX-INTERACTING PROTEIN 1"/>
    <property type="match status" value="1"/>
</dbReference>
<dbReference type="GO" id="GO:0006974">
    <property type="term" value="P:DNA damage response"/>
    <property type="evidence" value="ECO:0007669"/>
    <property type="project" value="UniProtKB-KW"/>
</dbReference>
<dbReference type="Pfam" id="PF12738">
    <property type="entry name" value="PTCB-BRCT"/>
    <property type="match status" value="2"/>
</dbReference>
<evidence type="ECO:0000256" key="2">
    <source>
        <dbReference type="ARBA" id="ARBA00022763"/>
    </source>
</evidence>
<gene>
    <name evidence="8" type="ORF">GSLYS_00014807001</name>
</gene>
<dbReference type="Pfam" id="PF16770">
    <property type="entry name" value="RTT107_BRCT_5"/>
    <property type="match status" value="1"/>
</dbReference>
<name>A0AAV2I3J6_LYMST</name>
<evidence type="ECO:0000256" key="1">
    <source>
        <dbReference type="ARBA" id="ARBA00004123"/>
    </source>
</evidence>
<keyword evidence="3" id="KW-0539">Nucleus</keyword>
<dbReference type="CDD" id="cd17730">
    <property type="entry name" value="BRCT_PAXIP1_rpt4"/>
    <property type="match status" value="1"/>
</dbReference>
<dbReference type="InterPro" id="IPR036420">
    <property type="entry name" value="BRCT_dom_sf"/>
</dbReference>
<feature type="domain" description="BRCT" evidence="7">
    <location>
        <begin position="12"/>
        <end position="98"/>
    </location>
</feature>
<accession>A0AAV2I3J6</accession>
<dbReference type="CDD" id="cd17711">
    <property type="entry name" value="BRCT_PAXIP1_rpt3"/>
    <property type="match status" value="1"/>
</dbReference>
<dbReference type="SMART" id="SM00292">
    <property type="entry name" value="BRCT"/>
    <property type="match status" value="5"/>
</dbReference>
<dbReference type="GO" id="GO:0044666">
    <property type="term" value="C:MLL3/4 complex"/>
    <property type="evidence" value="ECO:0007669"/>
    <property type="project" value="TreeGrafter"/>
</dbReference>
<feature type="domain" description="BRCT" evidence="7">
    <location>
        <begin position="553"/>
        <end position="609"/>
    </location>
</feature>
<comment type="subcellular location">
    <subcellularLocation>
        <location evidence="1">Nucleus</location>
    </subcellularLocation>
</comment>
<keyword evidence="2" id="KW-0227">DNA damage</keyword>
<dbReference type="Pfam" id="PF00533">
    <property type="entry name" value="BRCT"/>
    <property type="match status" value="2"/>
</dbReference>
<feature type="region of interest" description="Disordered" evidence="6">
    <location>
        <begin position="274"/>
        <end position="302"/>
    </location>
</feature>
<evidence type="ECO:0000313" key="9">
    <source>
        <dbReference type="Proteomes" id="UP001497497"/>
    </source>
</evidence>
<protein>
    <recommendedName>
        <fullName evidence="4">PAX-interacting protein 1</fullName>
    </recommendedName>
    <alternativeName>
        <fullName evidence="5">PAX transactivation activation domain-interacting protein</fullName>
    </alternativeName>
</protein>
<reference evidence="8 9" key="1">
    <citation type="submission" date="2024-04" db="EMBL/GenBank/DDBJ databases">
        <authorList>
            <consortium name="Genoscope - CEA"/>
            <person name="William W."/>
        </authorList>
    </citation>
    <scope>NUCLEOTIDE SEQUENCE [LARGE SCALE GENOMIC DNA]</scope>
</reference>
<organism evidence="8 9">
    <name type="scientific">Lymnaea stagnalis</name>
    <name type="common">Great pond snail</name>
    <name type="synonym">Helix stagnalis</name>
    <dbReference type="NCBI Taxonomy" id="6523"/>
    <lineage>
        <taxon>Eukaryota</taxon>
        <taxon>Metazoa</taxon>
        <taxon>Spiralia</taxon>
        <taxon>Lophotrochozoa</taxon>
        <taxon>Mollusca</taxon>
        <taxon>Gastropoda</taxon>
        <taxon>Heterobranchia</taxon>
        <taxon>Euthyneura</taxon>
        <taxon>Panpulmonata</taxon>
        <taxon>Hygrophila</taxon>
        <taxon>Lymnaeoidea</taxon>
        <taxon>Lymnaeidae</taxon>
        <taxon>Lymnaea</taxon>
    </lineage>
</organism>
<dbReference type="AlphaFoldDB" id="A0AAV2I3J6"/>
<dbReference type="EMBL" id="CAXITT010000418">
    <property type="protein sequence ID" value="CAL1541165.1"/>
    <property type="molecule type" value="Genomic_DNA"/>
</dbReference>
<feature type="region of interest" description="Disordered" evidence="6">
    <location>
        <begin position="668"/>
        <end position="695"/>
    </location>
</feature>
<feature type="domain" description="BRCT" evidence="7">
    <location>
        <begin position="802"/>
        <end position="895"/>
    </location>
</feature>
<dbReference type="PROSITE" id="PS50172">
    <property type="entry name" value="BRCT"/>
    <property type="match status" value="6"/>
</dbReference>
<feature type="region of interest" description="Disordered" evidence="6">
    <location>
        <begin position="364"/>
        <end position="417"/>
    </location>
</feature>
<evidence type="ECO:0000256" key="5">
    <source>
        <dbReference type="ARBA" id="ARBA00030146"/>
    </source>
</evidence>
<dbReference type="CDD" id="cd17714">
    <property type="entry name" value="BRCT_PAXIP1_rpt1"/>
    <property type="match status" value="1"/>
</dbReference>
<dbReference type="Pfam" id="PF16589">
    <property type="entry name" value="BRCT_2"/>
    <property type="match status" value="1"/>
</dbReference>
<evidence type="ECO:0000259" key="7">
    <source>
        <dbReference type="PROSITE" id="PS50172"/>
    </source>
</evidence>
<feature type="domain" description="BRCT" evidence="7">
    <location>
        <begin position="441"/>
        <end position="528"/>
    </location>
</feature>
<feature type="compositionally biased region" description="Polar residues" evidence="6">
    <location>
        <begin position="668"/>
        <end position="678"/>
    </location>
</feature>
<evidence type="ECO:0000256" key="6">
    <source>
        <dbReference type="SAM" id="MobiDB-lite"/>
    </source>
</evidence>
<dbReference type="CDD" id="cd17710">
    <property type="entry name" value="BRCT_PAXIP1_rpt2"/>
    <property type="match status" value="1"/>
</dbReference>
<keyword evidence="9" id="KW-1185">Reference proteome</keyword>
<evidence type="ECO:0000256" key="4">
    <source>
        <dbReference type="ARBA" id="ARBA00023858"/>
    </source>
</evidence>
<sequence>MGTDGDTNQDVSRNDVFKGVTYYIVGNISDKVTALLEQNGAKRDSYLSEMVSIVIADSTTSDDYSEAKELFELPIVTSDWVILSIKCKKQLPKEIFFLEGKLFSGVVACPSEIDDEDVLSVWGMLFYHGAKCQLHLDGGVTHLITTSVLGPKYTSAIREGDKIKIVTPDWITDSITKSELQNEEIYHPRLLQYPKPQAPTPPPELSTDYDLDPSHASSDAFPPHDLMDVSPSQQMFSVKANSARQQVTFDDRLETARPDTPSAKEALARKISSRIYSKSSSEPTTPEKPSVPLQPVGSPGSSGVVRVIPPVPQIGLQPRIDQTNIRNTLRNITNRAVVPGSVPLRSSMPVPAPKMNPLVGMSMPPQPRPPPPDYPFPQKAAPVPAPLPLPPQQVSGPMPVAPTQTPASMVPTPPASNPQTQTGAVYCGHDPKENVPPDLCLLGCVFCIVDYQNILGSGEVVAWKKVIEQYGGQVESSYCNRVTHVLCSNQKSEVFKMALKEGKRVVTAFWLNDCLMNKKMVPPWEALHLPLSFHSEKPGFNQMISVTNFDGEERLRLKQMINAIGAKYTGYMTHHNSALICKKPGGMKFEKAKEWRIAVVNVQWLSDLVLGNMDALRLPVHVRYLQVGQGREFHMDLSRVSHLMGGWKTALKINKETWKRFRPSIITSNGQENINTNGPSPPKRQKVDSTSPAPDVDQSVPKVLFTLYPKSQVSRLEAIVKKLGGMTVTNPRHCTHLVCPSLVRTIKFFIAINTCRYVVTKEWLEDSMSQDRFLDESDYVLKDESGEAALHCNLAESLRRAQNRPLFQGLTFYISPSVVPPICELMSIIDSAGGVLVKRRPSVKQIVASLDEKGHPKIIVITCLNDLHLSTDLRNRKLPIFNAEFILTGVMRQELDFNTFRIMATQ</sequence>
<evidence type="ECO:0000256" key="3">
    <source>
        <dbReference type="ARBA" id="ARBA00023242"/>
    </source>
</evidence>
<dbReference type="Proteomes" id="UP001497497">
    <property type="component" value="Unassembled WGS sequence"/>
</dbReference>
<dbReference type="InterPro" id="IPR051579">
    <property type="entry name" value="DDR_Transcriptional_Reg"/>
</dbReference>
<feature type="domain" description="BRCT" evidence="7">
    <location>
        <begin position="703"/>
        <end position="781"/>
    </location>
</feature>
<dbReference type="Gene3D" id="3.40.50.10190">
    <property type="entry name" value="BRCT domain"/>
    <property type="match status" value="6"/>
</dbReference>
<proteinExistence type="predicted"/>
<feature type="domain" description="BRCT" evidence="7">
    <location>
        <begin position="98"/>
        <end position="188"/>
    </location>
</feature>
<dbReference type="PANTHER" id="PTHR23196">
    <property type="entry name" value="PAX TRANSCRIPTION ACTIVATION DOMAIN INTERACTING PROTEIN"/>
    <property type="match status" value="1"/>
</dbReference>
<feature type="compositionally biased region" description="Pro residues" evidence="6">
    <location>
        <begin position="364"/>
        <end position="375"/>
    </location>
</feature>
<evidence type="ECO:0000313" key="8">
    <source>
        <dbReference type="EMBL" id="CAL1541165.1"/>
    </source>
</evidence>
<dbReference type="SUPFAM" id="SSF52113">
    <property type="entry name" value="BRCT domain"/>
    <property type="match status" value="5"/>
</dbReference>
<dbReference type="CDD" id="cd18440">
    <property type="entry name" value="BRCT_PAXIP1_rpt6"/>
    <property type="match status" value="1"/>
</dbReference>